<evidence type="ECO:0000313" key="7">
    <source>
        <dbReference type="EMBL" id="PIW66074.1"/>
    </source>
</evidence>
<accession>A0A2J0LGT7</accession>
<name>A0A2J0LGT7_9BACT</name>
<evidence type="ECO:0000313" key="8">
    <source>
        <dbReference type="Proteomes" id="UP000231267"/>
    </source>
</evidence>
<feature type="transmembrane region" description="Helical" evidence="5">
    <location>
        <begin position="145"/>
        <end position="161"/>
    </location>
</feature>
<keyword evidence="4 5" id="KW-0472">Membrane</keyword>
<dbReference type="InterPro" id="IPR007016">
    <property type="entry name" value="O-antigen_ligase-rel_domated"/>
</dbReference>
<protein>
    <recommendedName>
        <fullName evidence="6">O-antigen ligase-related domain-containing protein</fullName>
    </recommendedName>
</protein>
<feature type="transmembrane region" description="Helical" evidence="5">
    <location>
        <begin position="12"/>
        <end position="27"/>
    </location>
</feature>
<dbReference type="PANTHER" id="PTHR37422:SF13">
    <property type="entry name" value="LIPOPOLYSACCHARIDE BIOSYNTHESIS PROTEIN PA4999-RELATED"/>
    <property type="match status" value="1"/>
</dbReference>
<organism evidence="7 8">
    <name type="scientific">Candidatus Taenaricola geysiri</name>
    <dbReference type="NCBI Taxonomy" id="1974752"/>
    <lineage>
        <taxon>Bacteria</taxon>
        <taxon>Pseudomonadati</taxon>
        <taxon>Candidatus Omnitrophota</taxon>
        <taxon>Candidatus Taenaricola</taxon>
    </lineage>
</organism>
<dbReference type="Pfam" id="PF04932">
    <property type="entry name" value="Wzy_C"/>
    <property type="match status" value="1"/>
</dbReference>
<dbReference type="GO" id="GO:0016020">
    <property type="term" value="C:membrane"/>
    <property type="evidence" value="ECO:0007669"/>
    <property type="project" value="UniProtKB-SubCell"/>
</dbReference>
<feature type="transmembrane region" description="Helical" evidence="5">
    <location>
        <begin position="85"/>
        <end position="104"/>
    </location>
</feature>
<feature type="domain" description="O-antigen ligase-related" evidence="6">
    <location>
        <begin position="257"/>
        <end position="395"/>
    </location>
</feature>
<feature type="transmembrane region" description="Helical" evidence="5">
    <location>
        <begin position="418"/>
        <end position="436"/>
    </location>
</feature>
<evidence type="ECO:0000256" key="4">
    <source>
        <dbReference type="ARBA" id="ARBA00023136"/>
    </source>
</evidence>
<dbReference type="EMBL" id="PFGP01000122">
    <property type="protein sequence ID" value="PIW66074.1"/>
    <property type="molecule type" value="Genomic_DNA"/>
</dbReference>
<feature type="transmembrane region" description="Helical" evidence="5">
    <location>
        <begin position="294"/>
        <end position="315"/>
    </location>
</feature>
<keyword evidence="2 5" id="KW-0812">Transmembrane</keyword>
<dbReference type="InterPro" id="IPR051533">
    <property type="entry name" value="WaaL-like"/>
</dbReference>
<evidence type="ECO:0000256" key="2">
    <source>
        <dbReference type="ARBA" id="ARBA00022692"/>
    </source>
</evidence>
<feature type="transmembrane region" description="Helical" evidence="5">
    <location>
        <begin position="222"/>
        <end position="243"/>
    </location>
</feature>
<feature type="transmembrane region" description="Helical" evidence="5">
    <location>
        <begin position="255"/>
        <end position="288"/>
    </location>
</feature>
<feature type="transmembrane region" description="Helical" evidence="5">
    <location>
        <begin position="116"/>
        <end position="133"/>
    </location>
</feature>
<feature type="transmembrane region" description="Helical" evidence="5">
    <location>
        <begin position="54"/>
        <end position="73"/>
    </location>
</feature>
<feature type="transmembrane region" description="Helical" evidence="5">
    <location>
        <begin position="173"/>
        <end position="191"/>
    </location>
</feature>
<gene>
    <name evidence="7" type="ORF">COW11_05240</name>
</gene>
<feature type="transmembrane region" description="Helical" evidence="5">
    <location>
        <begin position="442"/>
        <end position="460"/>
    </location>
</feature>
<proteinExistence type="predicted"/>
<keyword evidence="3 5" id="KW-1133">Transmembrane helix</keyword>
<comment type="caution">
    <text evidence="7">The sequence shown here is derived from an EMBL/GenBank/DDBJ whole genome shotgun (WGS) entry which is preliminary data.</text>
</comment>
<reference evidence="7 8" key="1">
    <citation type="submission" date="2017-09" db="EMBL/GenBank/DDBJ databases">
        <title>Depth-based differentiation of microbial function through sediment-hosted aquifers and enrichment of novel symbionts in the deep terrestrial subsurface.</title>
        <authorList>
            <person name="Probst A.J."/>
            <person name="Ladd B."/>
            <person name="Jarett J.K."/>
            <person name="Geller-Mcgrath D.E."/>
            <person name="Sieber C.M."/>
            <person name="Emerson J.B."/>
            <person name="Anantharaman K."/>
            <person name="Thomas B.C."/>
            <person name="Malmstrom R."/>
            <person name="Stieglmeier M."/>
            <person name="Klingl A."/>
            <person name="Woyke T."/>
            <person name="Ryan C.M."/>
            <person name="Banfield J.F."/>
        </authorList>
    </citation>
    <scope>NUCLEOTIDE SEQUENCE [LARGE SCALE GENOMIC DNA]</scope>
    <source>
        <strain evidence="7">CG12_big_fil_rev_8_21_14_0_65_43_15</strain>
    </source>
</reference>
<evidence type="ECO:0000256" key="1">
    <source>
        <dbReference type="ARBA" id="ARBA00004141"/>
    </source>
</evidence>
<sequence length="464" mass="52584">MQMDQIKLDRKHMLVIAAAIFIVFIWARYVSAPFFIFVFSAGLLIMLLAKEALLFYLFAVFFWMPTSVSYGPFGEFLKFKTLPEVGIYIFFTGWFLKSILTAKVRNVIEDILKTPFSFPLALFFLGGAIAYFLNDNTGWEITQDLFVKNCIYGLTVYILANKIIKTPGQLNKCLLALVIGCFIIGSRYFYFFQIRPEELYDTEESMLRLGGFVKFGKSTFCITSLGLAAYLAAILPISASLFFSKSGVLQKTIEFISFAFFSYLLILTGSRSCWIAAAISTVIVFVLHMKYTKAYYFKGILFLFLAYLGSVTVLGDKMLPEWIFKRVETLRYFSGDMSLLQRVDIWRDSLQLLAFNPLGMGFQKAFNVGSYFTTPHNIYLSIGLTNGILGLAGFIWFVAAWFNGMFLRLGSESISDKAIIIGPIAAIVSFLICGFFDSYNYFFLNISTIWIIFGASSFLLKDKG</sequence>
<evidence type="ECO:0000259" key="6">
    <source>
        <dbReference type="Pfam" id="PF04932"/>
    </source>
</evidence>
<feature type="transmembrane region" description="Helical" evidence="5">
    <location>
        <begin position="378"/>
        <end position="406"/>
    </location>
</feature>
<evidence type="ECO:0000256" key="5">
    <source>
        <dbReference type="SAM" id="Phobius"/>
    </source>
</evidence>
<evidence type="ECO:0000256" key="3">
    <source>
        <dbReference type="ARBA" id="ARBA00022989"/>
    </source>
</evidence>
<dbReference type="Proteomes" id="UP000231267">
    <property type="component" value="Unassembled WGS sequence"/>
</dbReference>
<dbReference type="AlphaFoldDB" id="A0A2J0LGT7"/>
<comment type="subcellular location">
    <subcellularLocation>
        <location evidence="1">Membrane</location>
        <topology evidence="1">Multi-pass membrane protein</topology>
    </subcellularLocation>
</comment>
<dbReference type="PANTHER" id="PTHR37422">
    <property type="entry name" value="TEICHURONIC ACID BIOSYNTHESIS PROTEIN TUAE"/>
    <property type="match status" value="1"/>
</dbReference>